<dbReference type="Gene3D" id="3.10.450.620">
    <property type="entry name" value="JHP933, nucleotidyltransferase-like core domain"/>
    <property type="match status" value="1"/>
</dbReference>
<protein>
    <submittedName>
        <fullName evidence="1">Nucleotidyl transferase AbiEii/AbiGii toxin family protein</fullName>
    </submittedName>
</protein>
<reference evidence="1" key="1">
    <citation type="submission" date="2020-12" db="EMBL/GenBank/DDBJ databases">
        <title>Bacterial novel species Flavobacterium sp. SE-1-e isolated from soil.</title>
        <authorList>
            <person name="Jung H.-Y."/>
        </authorList>
    </citation>
    <scope>NUCLEOTIDE SEQUENCE</scope>
    <source>
        <strain evidence="1">SE-1-e</strain>
    </source>
</reference>
<dbReference type="Pfam" id="PF08843">
    <property type="entry name" value="AbiEii"/>
    <property type="match status" value="1"/>
</dbReference>
<evidence type="ECO:0000313" key="2">
    <source>
        <dbReference type="Proteomes" id="UP000609172"/>
    </source>
</evidence>
<dbReference type="EMBL" id="JAEHFV010000003">
    <property type="protein sequence ID" value="MBK0370091.1"/>
    <property type="molecule type" value="Genomic_DNA"/>
</dbReference>
<organism evidence="1 2">
    <name type="scientific">Flavobacterium agrisoli</name>
    <dbReference type="NCBI Taxonomy" id="2793066"/>
    <lineage>
        <taxon>Bacteria</taxon>
        <taxon>Pseudomonadati</taxon>
        <taxon>Bacteroidota</taxon>
        <taxon>Flavobacteriia</taxon>
        <taxon>Flavobacteriales</taxon>
        <taxon>Flavobacteriaceae</taxon>
        <taxon>Flavobacterium</taxon>
    </lineage>
</organism>
<accession>A0A934PKZ5</accession>
<dbReference type="AlphaFoldDB" id="A0A934PKZ5"/>
<gene>
    <name evidence="1" type="ORF">I5M07_09570</name>
</gene>
<comment type="caution">
    <text evidence="1">The sequence shown here is derived from an EMBL/GenBank/DDBJ whole genome shotgun (WGS) entry which is preliminary data.</text>
</comment>
<sequence>MNNFKKTFIYFNFEPFYVGTALSIFYGLDRFSEDLDFSLLKEDPDFSLEPYFEFIINEFKAAGMQVSIREKEKTKKNQC</sequence>
<dbReference type="RefSeq" id="WP_200106216.1">
    <property type="nucleotide sequence ID" value="NZ_JAEHFV010000003.1"/>
</dbReference>
<keyword evidence="2" id="KW-1185">Reference proteome</keyword>
<dbReference type="Proteomes" id="UP000609172">
    <property type="component" value="Unassembled WGS sequence"/>
</dbReference>
<dbReference type="InterPro" id="IPR014942">
    <property type="entry name" value="AbiEii"/>
</dbReference>
<keyword evidence="1" id="KW-0808">Transferase</keyword>
<dbReference type="GO" id="GO:0016740">
    <property type="term" value="F:transferase activity"/>
    <property type="evidence" value="ECO:0007669"/>
    <property type="project" value="UniProtKB-KW"/>
</dbReference>
<evidence type="ECO:0000313" key="1">
    <source>
        <dbReference type="EMBL" id="MBK0370091.1"/>
    </source>
</evidence>
<proteinExistence type="predicted"/>
<name>A0A934PKZ5_9FLAO</name>